<evidence type="ECO:0000256" key="6">
    <source>
        <dbReference type="PROSITE-ProRule" id="PRU00192"/>
    </source>
</evidence>
<dbReference type="PRINTS" id="PR00499">
    <property type="entry name" value="P67PHOX"/>
</dbReference>
<dbReference type="PROSITE" id="PS50002">
    <property type="entry name" value="SH3"/>
    <property type="match status" value="1"/>
</dbReference>
<feature type="compositionally biased region" description="Low complexity" evidence="9">
    <location>
        <begin position="548"/>
        <end position="573"/>
    </location>
</feature>
<evidence type="ECO:0000256" key="2">
    <source>
        <dbReference type="ARBA" id="ARBA00022443"/>
    </source>
</evidence>
<dbReference type="OrthoDB" id="27823at2759"/>
<dbReference type="SMART" id="SM00326">
    <property type="entry name" value="SH3"/>
    <property type="match status" value="1"/>
</dbReference>
<dbReference type="InterPro" id="IPR001060">
    <property type="entry name" value="FCH_dom"/>
</dbReference>
<dbReference type="PANTHER" id="PTHR23065">
    <property type="entry name" value="PROLINE-SERINE-THREONINE PHOSPHATASE INTERACTING PROTEIN 1"/>
    <property type="match status" value="1"/>
</dbReference>
<dbReference type="GO" id="GO:0030036">
    <property type="term" value="P:actin cytoskeleton organization"/>
    <property type="evidence" value="ECO:0007669"/>
    <property type="project" value="UniProtKB-ARBA"/>
</dbReference>
<keyword evidence="2 6" id="KW-0728">SH3 domain</keyword>
<feature type="compositionally biased region" description="Polar residues" evidence="9">
    <location>
        <begin position="491"/>
        <end position="521"/>
    </location>
</feature>
<evidence type="ECO:0000256" key="5">
    <source>
        <dbReference type="ARBA" id="ARBA00023212"/>
    </source>
</evidence>
<evidence type="ECO:0000259" key="10">
    <source>
        <dbReference type="PROSITE" id="PS50002"/>
    </source>
</evidence>
<dbReference type="SUPFAM" id="SSF50044">
    <property type="entry name" value="SH3-domain"/>
    <property type="match status" value="1"/>
</dbReference>
<evidence type="ECO:0000256" key="3">
    <source>
        <dbReference type="ARBA" id="ARBA00022490"/>
    </source>
</evidence>
<keyword evidence="4" id="KW-0597">Phosphoprotein</keyword>
<name>A0A9N8V0Q2_9GLOM</name>
<dbReference type="Pfam" id="PF00018">
    <property type="entry name" value="SH3_1"/>
    <property type="match status" value="1"/>
</dbReference>
<dbReference type="PRINTS" id="PR00452">
    <property type="entry name" value="SH3DOMAIN"/>
</dbReference>
<keyword evidence="7 8" id="KW-0175">Coiled coil</keyword>
<feature type="compositionally biased region" description="Polar residues" evidence="9">
    <location>
        <begin position="717"/>
        <end position="754"/>
    </location>
</feature>
<keyword evidence="3" id="KW-0963">Cytoplasm</keyword>
<feature type="coiled-coil region" evidence="8">
    <location>
        <begin position="27"/>
        <end position="57"/>
    </location>
</feature>
<gene>
    <name evidence="12" type="ORF">ALEPTO_LOCUS133</name>
</gene>
<organism evidence="12 13">
    <name type="scientific">Ambispora leptoticha</name>
    <dbReference type="NCBI Taxonomy" id="144679"/>
    <lineage>
        <taxon>Eukaryota</taxon>
        <taxon>Fungi</taxon>
        <taxon>Fungi incertae sedis</taxon>
        <taxon>Mucoromycota</taxon>
        <taxon>Glomeromycotina</taxon>
        <taxon>Glomeromycetes</taxon>
        <taxon>Archaeosporales</taxon>
        <taxon>Ambisporaceae</taxon>
        <taxon>Ambispora</taxon>
    </lineage>
</organism>
<dbReference type="AlphaFoldDB" id="A0A9N8V0Q2"/>
<dbReference type="GO" id="GO:0009898">
    <property type="term" value="C:cytoplasmic side of plasma membrane"/>
    <property type="evidence" value="ECO:0007669"/>
    <property type="project" value="TreeGrafter"/>
</dbReference>
<feature type="region of interest" description="Disordered" evidence="9">
    <location>
        <begin position="800"/>
        <end position="849"/>
    </location>
</feature>
<feature type="compositionally biased region" description="Pro residues" evidence="9">
    <location>
        <begin position="595"/>
        <end position="608"/>
    </location>
</feature>
<dbReference type="Gene3D" id="1.20.1270.60">
    <property type="entry name" value="Arfaptin homology (AH) domain/BAR domain"/>
    <property type="match status" value="1"/>
</dbReference>
<protein>
    <submittedName>
        <fullName evidence="12">5766_t:CDS:1</fullName>
    </submittedName>
</protein>
<dbReference type="Pfam" id="PF00611">
    <property type="entry name" value="FCH"/>
    <property type="match status" value="1"/>
</dbReference>
<dbReference type="Gene3D" id="2.30.30.40">
    <property type="entry name" value="SH3 Domains"/>
    <property type="match status" value="1"/>
</dbReference>
<evidence type="ECO:0000256" key="7">
    <source>
        <dbReference type="PROSITE-ProRule" id="PRU01077"/>
    </source>
</evidence>
<dbReference type="SUPFAM" id="SSF103657">
    <property type="entry name" value="BAR/IMD domain-like"/>
    <property type="match status" value="1"/>
</dbReference>
<evidence type="ECO:0000256" key="9">
    <source>
        <dbReference type="SAM" id="MobiDB-lite"/>
    </source>
</evidence>
<comment type="caution">
    <text evidence="12">The sequence shown here is derived from an EMBL/GenBank/DDBJ whole genome shotgun (WGS) entry which is preliminary data.</text>
</comment>
<feature type="compositionally biased region" description="Low complexity" evidence="9">
    <location>
        <begin position="580"/>
        <end position="589"/>
    </location>
</feature>
<feature type="compositionally biased region" description="Polar residues" evidence="9">
    <location>
        <begin position="347"/>
        <end position="357"/>
    </location>
</feature>
<keyword evidence="13" id="KW-1185">Reference proteome</keyword>
<accession>A0A9N8V0Q2</accession>
<feature type="domain" description="SH3" evidence="10">
    <location>
        <begin position="1050"/>
        <end position="1112"/>
    </location>
</feature>
<feature type="compositionally biased region" description="Pro residues" evidence="9">
    <location>
        <begin position="826"/>
        <end position="846"/>
    </location>
</feature>
<dbReference type="CDD" id="cd00174">
    <property type="entry name" value="SH3"/>
    <property type="match status" value="1"/>
</dbReference>
<evidence type="ECO:0000256" key="4">
    <source>
        <dbReference type="ARBA" id="ARBA00022553"/>
    </source>
</evidence>
<feature type="region of interest" description="Disordered" evidence="9">
    <location>
        <begin position="489"/>
        <end position="778"/>
    </location>
</feature>
<dbReference type="InterPro" id="IPR036028">
    <property type="entry name" value="SH3-like_dom_sf"/>
</dbReference>
<dbReference type="GO" id="GO:0120104">
    <property type="term" value="C:mitotic actomyosin contractile ring, proximal layer"/>
    <property type="evidence" value="ECO:0007669"/>
    <property type="project" value="TreeGrafter"/>
</dbReference>
<dbReference type="GO" id="GO:0005543">
    <property type="term" value="F:phospholipid binding"/>
    <property type="evidence" value="ECO:0007669"/>
    <property type="project" value="TreeGrafter"/>
</dbReference>
<feature type="region of interest" description="Disordered" evidence="9">
    <location>
        <begin position="276"/>
        <end position="443"/>
    </location>
</feature>
<evidence type="ECO:0000313" key="13">
    <source>
        <dbReference type="Proteomes" id="UP000789508"/>
    </source>
</evidence>
<reference evidence="12" key="1">
    <citation type="submission" date="2021-06" db="EMBL/GenBank/DDBJ databases">
        <authorList>
            <person name="Kallberg Y."/>
            <person name="Tangrot J."/>
            <person name="Rosling A."/>
        </authorList>
    </citation>
    <scope>NUCLEOTIDE SEQUENCE</scope>
    <source>
        <strain evidence="12">FL130A</strain>
    </source>
</reference>
<feature type="region of interest" description="Disordered" evidence="9">
    <location>
        <begin position="939"/>
        <end position="970"/>
    </location>
</feature>
<sequence length="1112" mass="125000">MTSKAETDVYRPETFSNYFWGRDEVGYEVLMTRMRQAKQTCEEVRNMLQERAAIEEDYGKRLLKLAKSQFGKDEIGTLRESFDVTRKAIEATGSSHIKLAQQIRTDLVQKIIAFTALQKDRRKQQTTILDRSLRTKQTHASHLQKASLMQDIIILSLSVNSMMASKRTLIGRDLEKLNMKLEKSQIAVKNSDQEYQSLIKGMAETIQRWNYDWRVACDKFQYMEEERIHFLKTHLWEFANLISQSCVADDESSESIRVSLEACDIEKDISSFIRERATGPEIPEPPSYINFQSGDKDPGPRYTLASFEKEKVSEFSDNPSNLDPIEEASDRSTVIDSSAPPPPYEISSWQKNAQMSSGYVGPTRQSIYNTSSGNNSSSSLKSSPASRRESIYSPMNNNATPTTSTVNVNSNNDDECEDDGNNEINTSKSSPLENESDDQEQPLNPLSKQYISIGGNVLEVNSNNEATNTAYNNDEQHPIKQALANFENKKPSSNTKEPQDTNVSNQSRVNHNSSDSQSSAKYTLENKPQPPMPPSIQNRNESPNYGFPQQTSPQQQFQQPYHKQEQHPQTQPQYQPPPYHHQQQQQQHYHNQHSHPPPQQYQRPPPQSNQPQQFGTIAGQIYDPSQLINGPGNFRRQPSAEYGPQSSQQQEIQSMISSRSRSPQPSTDIQEGPGDLRRPSSDNTTNNNNRNNNRTRSPSPLPNSRQQTQSSRQNDQFKQNGSPSFSSTSINQRQSPVHRSPSASPRIQTASPHQTVTRTNSTFTSSSSSTHASSNNKLGIAIDEHGRVIKDTLAEKFIENNGKLPPESERFKVNPNIRDQQGSGPGPYPPQSGYPPATRPIQPPPQQQINNQHIHHTQPTSIDPARPYQKTSPQIRPANIYSVEAQRPGPPIHHAGYVTQPPVQPHPASKTTIQRSNTVGSVSSSVYNIERPEQHLRQGSYQPTNYRDPTFYPPPRGSDGFPPRPQQPAAPLVRTATMPSNHYAGSNTSARRQSFVNNDTVPFNGVTPQNLQRPVLQQQPVAVIQPAREVPPARPAIMRTTNERTDDGRPILGYVTTLYDYQATIPEEISFTAGDILVVLAIQDDGWWEGELLDESRKVRGLFPSNFTTPLV</sequence>
<dbReference type="InterPro" id="IPR001452">
    <property type="entry name" value="SH3_domain"/>
</dbReference>
<feature type="compositionally biased region" description="Low complexity" evidence="9">
    <location>
        <begin position="366"/>
        <end position="385"/>
    </location>
</feature>
<feature type="compositionally biased region" description="Low complexity" evidence="9">
    <location>
        <begin position="755"/>
        <end position="774"/>
    </location>
</feature>
<proteinExistence type="predicted"/>
<feature type="domain" description="F-BAR" evidence="11">
    <location>
        <begin position="13"/>
        <end position="268"/>
    </location>
</feature>
<feature type="compositionally biased region" description="Pro residues" evidence="9">
    <location>
        <begin position="951"/>
        <end position="968"/>
    </location>
</feature>
<comment type="subcellular location">
    <subcellularLocation>
        <location evidence="1">Cytoplasm</location>
        <location evidence="1">Cytoskeleton</location>
    </subcellularLocation>
</comment>
<dbReference type="Proteomes" id="UP000789508">
    <property type="component" value="Unassembled WGS sequence"/>
</dbReference>
<keyword evidence="5" id="KW-0206">Cytoskeleton</keyword>
<evidence type="ECO:0000256" key="8">
    <source>
        <dbReference type="SAM" id="Coils"/>
    </source>
</evidence>
<dbReference type="PROSITE" id="PS51741">
    <property type="entry name" value="F_BAR"/>
    <property type="match status" value="1"/>
</dbReference>
<dbReference type="InterPro" id="IPR031160">
    <property type="entry name" value="F_BAR_dom"/>
</dbReference>
<dbReference type="EMBL" id="CAJVPS010000006">
    <property type="protein sequence ID" value="CAG8438937.1"/>
    <property type="molecule type" value="Genomic_DNA"/>
</dbReference>
<feature type="compositionally biased region" description="Acidic residues" evidence="9">
    <location>
        <begin position="412"/>
        <end position="421"/>
    </location>
</feature>
<dbReference type="InterPro" id="IPR027267">
    <property type="entry name" value="AH/BAR_dom_sf"/>
</dbReference>
<feature type="compositionally biased region" description="Low complexity" evidence="9">
    <location>
        <begin position="681"/>
        <end position="716"/>
    </location>
</feature>
<dbReference type="SMART" id="SM00055">
    <property type="entry name" value="FCH"/>
    <property type="match status" value="1"/>
</dbReference>
<feature type="compositionally biased region" description="Low complexity" evidence="9">
    <location>
        <begin position="645"/>
        <end position="666"/>
    </location>
</feature>
<dbReference type="PANTHER" id="PTHR23065:SF7">
    <property type="entry name" value="NOSTRIN, ISOFORM H"/>
    <property type="match status" value="1"/>
</dbReference>
<evidence type="ECO:0000313" key="12">
    <source>
        <dbReference type="EMBL" id="CAG8438937.1"/>
    </source>
</evidence>
<evidence type="ECO:0000256" key="1">
    <source>
        <dbReference type="ARBA" id="ARBA00004245"/>
    </source>
</evidence>
<feature type="compositionally biased region" description="Low complexity" evidence="9">
    <location>
        <begin position="396"/>
        <end position="411"/>
    </location>
</feature>
<evidence type="ECO:0000259" key="11">
    <source>
        <dbReference type="PROSITE" id="PS51741"/>
    </source>
</evidence>